<protein>
    <submittedName>
        <fullName evidence="3">Uncharacterized protein LOC105179797</fullName>
    </submittedName>
</protein>
<evidence type="ECO:0000259" key="1">
    <source>
        <dbReference type="PROSITE" id="PS50994"/>
    </source>
</evidence>
<dbReference type="Proteomes" id="UP000504604">
    <property type="component" value="Unplaced"/>
</dbReference>
<dbReference type="Gene3D" id="3.30.70.270">
    <property type="match status" value="1"/>
</dbReference>
<dbReference type="InterPro" id="IPR001584">
    <property type="entry name" value="Integrase_cat-core"/>
</dbReference>
<dbReference type="Pfam" id="PF17921">
    <property type="entry name" value="Integrase_H2C2"/>
    <property type="match status" value="1"/>
</dbReference>
<dbReference type="GO" id="GO:0015074">
    <property type="term" value="P:DNA integration"/>
    <property type="evidence" value="ECO:0007669"/>
    <property type="project" value="InterPro"/>
</dbReference>
<dbReference type="InParanoid" id="A0A6I9UIU0"/>
<dbReference type="InterPro" id="IPR041577">
    <property type="entry name" value="RT_RNaseH_2"/>
</dbReference>
<dbReference type="InterPro" id="IPR036397">
    <property type="entry name" value="RNaseH_sf"/>
</dbReference>
<dbReference type="AlphaFoldDB" id="A0A6I9UIU0"/>
<dbReference type="SUPFAM" id="SSF53098">
    <property type="entry name" value="Ribonuclease H-like"/>
    <property type="match status" value="1"/>
</dbReference>
<dbReference type="RefSeq" id="XP_011101733.1">
    <property type="nucleotide sequence ID" value="XM_011103431.1"/>
</dbReference>
<dbReference type="Pfam" id="PF17919">
    <property type="entry name" value="RT_RNaseH_2"/>
    <property type="match status" value="1"/>
</dbReference>
<dbReference type="Gene3D" id="3.30.420.10">
    <property type="entry name" value="Ribonuclease H-like superfamily/Ribonuclease H"/>
    <property type="match status" value="1"/>
</dbReference>
<dbReference type="InterPro" id="IPR012337">
    <property type="entry name" value="RNaseH-like_sf"/>
</dbReference>
<dbReference type="OrthoDB" id="101614at2759"/>
<dbReference type="InterPro" id="IPR043128">
    <property type="entry name" value="Rev_trsase/Diguanyl_cyclase"/>
</dbReference>
<dbReference type="GeneID" id="105179797"/>
<dbReference type="PANTHER" id="PTHR48475">
    <property type="entry name" value="RIBONUCLEASE H"/>
    <property type="match status" value="1"/>
</dbReference>
<accession>A0A6I9UIU0</accession>
<dbReference type="InterPro" id="IPR043502">
    <property type="entry name" value="DNA/RNA_pol_sf"/>
</dbReference>
<dbReference type="PROSITE" id="PS50994">
    <property type="entry name" value="INTEGRASE"/>
    <property type="match status" value="1"/>
</dbReference>
<dbReference type="InterPro" id="IPR041588">
    <property type="entry name" value="Integrase_H2C2"/>
</dbReference>
<reference evidence="3" key="1">
    <citation type="submission" date="2025-08" db="UniProtKB">
        <authorList>
            <consortium name="RefSeq"/>
        </authorList>
    </citation>
    <scope>IDENTIFICATION</scope>
</reference>
<proteinExistence type="predicted"/>
<dbReference type="PANTHER" id="PTHR48475:SF2">
    <property type="entry name" value="RIBONUCLEASE H"/>
    <property type="match status" value="1"/>
</dbReference>
<feature type="domain" description="Integrase catalytic" evidence="1">
    <location>
        <begin position="403"/>
        <end position="486"/>
    </location>
</feature>
<dbReference type="Pfam" id="PF00665">
    <property type="entry name" value="rve"/>
    <property type="match status" value="1"/>
</dbReference>
<dbReference type="GO" id="GO:0003676">
    <property type="term" value="F:nucleic acid binding"/>
    <property type="evidence" value="ECO:0007669"/>
    <property type="project" value="InterPro"/>
</dbReference>
<gene>
    <name evidence="3" type="primary">LOC105179797</name>
</gene>
<evidence type="ECO:0000313" key="2">
    <source>
        <dbReference type="Proteomes" id="UP000504604"/>
    </source>
</evidence>
<name>A0A6I9UIU0_SESIN</name>
<keyword evidence="2" id="KW-1185">Reference proteome</keyword>
<sequence length="486" mass="55587">MNLRSPTTIKEVHKLTGKIASLSRFISRSADRSLPFFKVFRKSKNFAWIEECEKALQELKEYLTKPHLLANPKEEETLLLYFGISENAVSSVLVREEAGNQNLIYYVSKMLQGVESKYSEIEKLALALVVTARKLRPYFQSHKVVVLINHPLKHVMSRLEASGRLIKWVVELGQYDVDYQPRTAQKAQVLADFVTELSSDLKSPLAAEEQGSKWMLHVDGSSMPTMEERVPRTENDKADALSKFGAAMDGIRDRRITALVRERSALASRMEVQVVSEAESWKDEIIKYLENNILPTDPVAAKRVKFRATRFTMLSGQLYKRTLDGPLLKCLDEERALYVMREIHEESCGNHSGARSLAQKIIRQVYFLPTLVKDSNDLVKKCESYQKYASLIHQPAISMEPIKIACPFDQWGIDIVGPFPPAQAQKKFIIVAVEYFSKWVEAEAVAKISEREVINFIWKNIICRFGKPRILISDNRTQFQGRKITE</sequence>
<dbReference type="SUPFAM" id="SSF56672">
    <property type="entry name" value="DNA/RNA polymerases"/>
    <property type="match status" value="1"/>
</dbReference>
<organism evidence="2 3">
    <name type="scientific">Sesamum indicum</name>
    <name type="common">Oriental sesame</name>
    <name type="synonym">Sesamum orientale</name>
    <dbReference type="NCBI Taxonomy" id="4182"/>
    <lineage>
        <taxon>Eukaryota</taxon>
        <taxon>Viridiplantae</taxon>
        <taxon>Streptophyta</taxon>
        <taxon>Embryophyta</taxon>
        <taxon>Tracheophyta</taxon>
        <taxon>Spermatophyta</taxon>
        <taxon>Magnoliopsida</taxon>
        <taxon>eudicotyledons</taxon>
        <taxon>Gunneridae</taxon>
        <taxon>Pentapetalae</taxon>
        <taxon>asterids</taxon>
        <taxon>lamiids</taxon>
        <taxon>Lamiales</taxon>
        <taxon>Pedaliaceae</taxon>
        <taxon>Sesamum</taxon>
    </lineage>
</organism>
<dbReference type="KEGG" id="sind:105179797"/>
<evidence type="ECO:0000313" key="3">
    <source>
        <dbReference type="RefSeq" id="XP_011101733.1"/>
    </source>
</evidence>
<dbReference type="Gene3D" id="1.10.340.70">
    <property type="match status" value="1"/>
</dbReference>